<organism evidence="10 11">
    <name type="scientific">Saccharothrix yanglingensis</name>
    <dbReference type="NCBI Taxonomy" id="659496"/>
    <lineage>
        <taxon>Bacteria</taxon>
        <taxon>Bacillati</taxon>
        <taxon>Actinomycetota</taxon>
        <taxon>Actinomycetes</taxon>
        <taxon>Pseudonocardiales</taxon>
        <taxon>Pseudonocardiaceae</taxon>
        <taxon>Saccharothrix</taxon>
    </lineage>
</organism>
<comment type="subunit">
    <text evidence="7">Homodimer. The dihydroxyacetone kinase complex is composed of a homodimer of DhaM, a homodimer of DhaK and the subunit DhaL.</text>
</comment>
<reference evidence="10 11" key="1">
    <citation type="submission" date="2017-06" db="EMBL/GenBank/DDBJ databases">
        <title>Cultured bacterium strain Saccharothrix yanglingensis Hhs.015.</title>
        <authorList>
            <person name="Xia Y."/>
        </authorList>
    </citation>
    <scope>NUCLEOTIDE SEQUENCE [LARGE SCALE GENOMIC DNA]</scope>
    <source>
        <strain evidence="10 11">Hhs.015</strain>
    </source>
</reference>
<evidence type="ECO:0000256" key="1">
    <source>
        <dbReference type="ARBA" id="ARBA00001113"/>
    </source>
</evidence>
<dbReference type="InterPro" id="IPR012844">
    <property type="entry name" value="DhaM_N"/>
</dbReference>
<dbReference type="InterPro" id="IPR004701">
    <property type="entry name" value="PTS_EIIA_man-typ"/>
</dbReference>
<dbReference type="InterPro" id="IPR035895">
    <property type="entry name" value="HPr-like_sf"/>
</dbReference>
<dbReference type="PROSITE" id="PS51350">
    <property type="entry name" value="PTS_HPR_DOM"/>
    <property type="match status" value="1"/>
</dbReference>
<dbReference type="EMBL" id="NSDM01000008">
    <property type="protein sequence ID" value="MDQ2586088.1"/>
    <property type="molecule type" value="Genomic_DNA"/>
</dbReference>
<dbReference type="PRINTS" id="PR00107">
    <property type="entry name" value="PHOSPHOCPHPR"/>
</dbReference>
<feature type="domain" description="HPr" evidence="9">
    <location>
        <begin position="133"/>
        <end position="219"/>
    </location>
</feature>
<dbReference type="NCBIfam" id="TIGR02364">
    <property type="entry name" value="dha_pts"/>
    <property type="match status" value="1"/>
</dbReference>
<evidence type="ECO:0000256" key="7">
    <source>
        <dbReference type="ARBA" id="ARBA00046577"/>
    </source>
</evidence>
<keyword evidence="10" id="KW-0762">Sugar transport</keyword>
<evidence type="ECO:0000313" key="11">
    <source>
        <dbReference type="Proteomes" id="UP001225605"/>
    </source>
</evidence>
<evidence type="ECO:0000256" key="3">
    <source>
        <dbReference type="ARBA" id="ARBA00003681"/>
    </source>
</evidence>
<dbReference type="PROSITE" id="PS51096">
    <property type="entry name" value="PTS_EIIA_TYPE_4"/>
    <property type="match status" value="1"/>
</dbReference>
<dbReference type="PANTHER" id="PTHR38594">
    <property type="entry name" value="PEP-DEPENDENT DIHYDROXYACETONE KINASE, PHOSPHORYL DONOR SUBUNIT DHAM"/>
    <property type="match status" value="1"/>
</dbReference>
<proteinExistence type="predicted"/>
<comment type="caution">
    <text evidence="10">The sequence shown here is derived from an EMBL/GenBank/DDBJ whole genome shotgun (WGS) entry which is preliminary data.</text>
</comment>
<dbReference type="InterPro" id="IPR039643">
    <property type="entry name" value="DhaM"/>
</dbReference>
<dbReference type="InterPro" id="IPR000032">
    <property type="entry name" value="HPr-like"/>
</dbReference>
<dbReference type="InterPro" id="IPR001020">
    <property type="entry name" value="PTS_HPr_His_P_site"/>
</dbReference>
<dbReference type="InterPro" id="IPR036662">
    <property type="entry name" value="PTS_EIIA_man-typ_sf"/>
</dbReference>
<sequence>MIGLVVVSHSRQLAAGVAELAGQMAPSVTIAPVGGDGAGGLGTDFVAVVEAIANADSGAGVVVLFDLGSARMVAEMAAEEAGATVLVADAPLVEGAVAAAVRAQGGASLEEVAAAASAALAPEDVPAPAGEEVVRASLVLADGAGLHARPAALVVRAVDSFDALVVVRFGTAEADAKSVLALMGLGVPGGAEVRVEASGPDAARAVRAIEDLVARGFDE</sequence>
<comment type="function">
    <text evidence="2">Component of the dihydroxyacetone kinase complex, which is responsible for the phosphoenolpyruvate (PEP)-dependent phosphorylation of dihydroxyacetone. DhaM serves as the phosphoryl donor. Is phosphorylated by phosphoenolpyruvate in an EI- and HPr-dependent reaction, and a phosphorelay system on histidine residues finally leads to phosphoryl transfer to DhaL and dihydroxyacetone.</text>
</comment>
<dbReference type="PROSITE" id="PS00369">
    <property type="entry name" value="PTS_HPR_HIS"/>
    <property type="match status" value="1"/>
</dbReference>
<dbReference type="NCBIfam" id="TIGR01003">
    <property type="entry name" value="PTS_HPr_family"/>
    <property type="match status" value="1"/>
</dbReference>
<dbReference type="Proteomes" id="UP001225605">
    <property type="component" value="Unassembled WGS sequence"/>
</dbReference>
<dbReference type="Gene3D" id="3.30.1340.10">
    <property type="entry name" value="HPr-like"/>
    <property type="match status" value="1"/>
</dbReference>
<evidence type="ECO:0000256" key="5">
    <source>
        <dbReference type="ARBA" id="ARBA00020422"/>
    </source>
</evidence>
<dbReference type="Pfam" id="PF03610">
    <property type="entry name" value="EIIA-man"/>
    <property type="match status" value="1"/>
</dbReference>
<keyword evidence="11" id="KW-1185">Reference proteome</keyword>
<feature type="domain" description="PTS EIIA type-4" evidence="8">
    <location>
        <begin position="1"/>
        <end position="134"/>
    </location>
</feature>
<evidence type="ECO:0000256" key="4">
    <source>
        <dbReference type="ARBA" id="ARBA00012095"/>
    </source>
</evidence>
<evidence type="ECO:0000313" key="10">
    <source>
        <dbReference type="EMBL" id="MDQ2586088.1"/>
    </source>
</evidence>
<dbReference type="RefSeq" id="WP_306747314.1">
    <property type="nucleotide sequence ID" value="NZ_NSDM01000008.1"/>
</dbReference>
<comment type="catalytic activity">
    <reaction evidence="1">
        <text>dihydroxyacetone + phosphoenolpyruvate = dihydroxyacetone phosphate + pyruvate</text>
        <dbReference type="Rhea" id="RHEA:18381"/>
        <dbReference type="ChEBI" id="CHEBI:15361"/>
        <dbReference type="ChEBI" id="CHEBI:16016"/>
        <dbReference type="ChEBI" id="CHEBI:57642"/>
        <dbReference type="ChEBI" id="CHEBI:58702"/>
        <dbReference type="EC" id="2.7.1.121"/>
    </reaction>
</comment>
<keyword evidence="6" id="KW-0808">Transferase</keyword>
<dbReference type="Gene3D" id="3.40.50.510">
    <property type="entry name" value="Phosphotransferase system, mannose-type IIA component"/>
    <property type="match status" value="1"/>
</dbReference>
<comment type="function">
    <text evidence="3">General (non sugar-specific) component of the phosphoenolpyruvate-dependent sugar phosphotransferase system (sugar PTS). This major carbohydrate active-transport system catalyzes the phosphorylation of incoming sugar substrates concomitantly with their translocation across the cell membrane. The phosphoryl group from phosphoenolpyruvate (PEP) is transferred to the phosphoryl carrier protein HPr by enzyme I. Phospho-HPr then transfers it to the PTS EIIA domain.</text>
</comment>
<evidence type="ECO:0000256" key="2">
    <source>
        <dbReference type="ARBA" id="ARBA00002788"/>
    </source>
</evidence>
<dbReference type="Pfam" id="PF00381">
    <property type="entry name" value="PTS-HPr"/>
    <property type="match status" value="1"/>
</dbReference>
<dbReference type="EC" id="2.7.1.121" evidence="4"/>
<keyword evidence="10" id="KW-0813">Transport</keyword>
<dbReference type="SUPFAM" id="SSF55594">
    <property type="entry name" value="HPr-like"/>
    <property type="match status" value="1"/>
</dbReference>
<gene>
    <name evidence="10" type="ORF">CKY47_19260</name>
</gene>
<accession>A0ABU0X1W1</accession>
<dbReference type="PANTHER" id="PTHR38594:SF1">
    <property type="entry name" value="PEP-DEPENDENT DIHYDROXYACETONE KINASE, PHOSPHORYL DONOR SUBUNIT DHAM"/>
    <property type="match status" value="1"/>
</dbReference>
<evidence type="ECO:0000259" key="9">
    <source>
        <dbReference type="PROSITE" id="PS51350"/>
    </source>
</evidence>
<evidence type="ECO:0000259" key="8">
    <source>
        <dbReference type="PROSITE" id="PS51096"/>
    </source>
</evidence>
<dbReference type="SUPFAM" id="SSF53062">
    <property type="entry name" value="PTS system fructose IIA component-like"/>
    <property type="match status" value="1"/>
</dbReference>
<protein>
    <recommendedName>
        <fullName evidence="5">Phosphocarrier protein HPr</fullName>
        <ecNumber evidence="4">2.7.1.121</ecNumber>
    </recommendedName>
</protein>
<name>A0ABU0X1W1_9PSEU</name>
<dbReference type="CDD" id="cd00367">
    <property type="entry name" value="PTS-HPr_like"/>
    <property type="match status" value="1"/>
</dbReference>
<evidence type="ECO:0000256" key="6">
    <source>
        <dbReference type="ARBA" id="ARBA00022679"/>
    </source>
</evidence>